<dbReference type="PANTHER" id="PTHR30590:SF3">
    <property type="entry name" value="HYPOTHETICAL MEMBRANE SPANNING PROTEIN"/>
    <property type="match status" value="1"/>
</dbReference>
<evidence type="ECO:0000259" key="2">
    <source>
        <dbReference type="Pfam" id="PF04235"/>
    </source>
</evidence>
<dbReference type="EMBL" id="CP001778">
    <property type="protein sequence ID" value="ADD42991.1"/>
    <property type="molecule type" value="Genomic_DNA"/>
</dbReference>
<organism evidence="4 5">
    <name type="scientific">Stackebrandtia nassauensis (strain DSM 44728 / CIP 108903 / NRRL B-16338 / NBRC 102104 / LLR-40K-21)</name>
    <dbReference type="NCBI Taxonomy" id="446470"/>
    <lineage>
        <taxon>Bacteria</taxon>
        <taxon>Bacillati</taxon>
        <taxon>Actinomycetota</taxon>
        <taxon>Actinomycetes</taxon>
        <taxon>Glycomycetales</taxon>
        <taxon>Glycomycetaceae</taxon>
        <taxon>Stackebrandtia</taxon>
    </lineage>
</organism>
<proteinExistence type="predicted"/>
<feature type="transmembrane region" description="Helical" evidence="1">
    <location>
        <begin position="361"/>
        <end position="378"/>
    </location>
</feature>
<feature type="transmembrane region" description="Helical" evidence="1">
    <location>
        <begin position="142"/>
        <end position="164"/>
    </location>
</feature>
<feature type="transmembrane region" description="Helical" evidence="1">
    <location>
        <begin position="296"/>
        <end position="315"/>
    </location>
</feature>
<feature type="transmembrane region" description="Helical" evidence="1">
    <location>
        <begin position="60"/>
        <end position="80"/>
    </location>
</feature>
<keyword evidence="1" id="KW-0812">Transmembrane</keyword>
<feature type="transmembrane region" description="Helical" evidence="1">
    <location>
        <begin position="184"/>
        <end position="208"/>
    </location>
</feature>
<protein>
    <recommendedName>
        <fullName evidence="6">DUF418 domain-containing protein</fullName>
    </recommendedName>
</protein>
<feature type="transmembrane region" description="Helical" evidence="1">
    <location>
        <begin position="21"/>
        <end position="40"/>
    </location>
</feature>
<dbReference type="RefSeq" id="WP_013018562.1">
    <property type="nucleotide sequence ID" value="NC_013947.1"/>
</dbReference>
<reference evidence="4 5" key="1">
    <citation type="journal article" date="2009" name="Stand. Genomic Sci.">
        <title>Complete genome sequence of Stackebrandtia nassauensis type strain (LLR-40K-21).</title>
        <authorList>
            <person name="Munk C."/>
            <person name="Lapidus A."/>
            <person name="Copeland A."/>
            <person name="Jando M."/>
            <person name="Mayilraj S."/>
            <person name="Glavina Del Rio T."/>
            <person name="Nolan M."/>
            <person name="Chen F."/>
            <person name="Lucas S."/>
            <person name="Tice H."/>
            <person name="Cheng J.F."/>
            <person name="Han C."/>
            <person name="Detter J.C."/>
            <person name="Bruce D."/>
            <person name="Goodwin L."/>
            <person name="Chain P."/>
            <person name="Pitluck S."/>
            <person name="Goker M."/>
            <person name="Ovchinikova G."/>
            <person name="Pati A."/>
            <person name="Ivanova N."/>
            <person name="Mavromatis K."/>
            <person name="Chen A."/>
            <person name="Palaniappan K."/>
            <person name="Land M."/>
            <person name="Hauser L."/>
            <person name="Chang Y.J."/>
            <person name="Jeffries C.D."/>
            <person name="Bristow J."/>
            <person name="Eisen J.A."/>
            <person name="Markowitz V."/>
            <person name="Hugenholtz P."/>
            <person name="Kyrpides N.C."/>
            <person name="Klenk H.P."/>
        </authorList>
    </citation>
    <scope>NUCLEOTIDE SEQUENCE [LARGE SCALE GENOMIC DNA]</scope>
    <source>
        <strain evidence="5">DSM 44728 / CIP 108903 / NRRL B-16338 / NBRC 102104 / LLR-40K-21</strain>
    </source>
</reference>
<dbReference type="InterPro" id="IPR052529">
    <property type="entry name" value="Bact_Transport_Assoc"/>
</dbReference>
<dbReference type="PANTHER" id="PTHR30590">
    <property type="entry name" value="INNER MEMBRANE PROTEIN"/>
    <property type="match status" value="1"/>
</dbReference>
<dbReference type="eggNOG" id="COG2311">
    <property type="taxonomic scope" value="Bacteria"/>
</dbReference>
<feature type="domain" description="Heparan-alpha-glucosaminide N-acetyltransferase catalytic" evidence="3">
    <location>
        <begin position="20"/>
        <end position="233"/>
    </location>
</feature>
<evidence type="ECO:0008006" key="6">
    <source>
        <dbReference type="Google" id="ProtNLM"/>
    </source>
</evidence>
<dbReference type="Proteomes" id="UP000000844">
    <property type="component" value="Chromosome"/>
</dbReference>
<name>D3PUH8_STANL</name>
<feature type="transmembrane region" description="Helical" evidence="1">
    <location>
        <begin position="119"/>
        <end position="135"/>
    </location>
</feature>
<dbReference type="STRING" id="446470.Snas_3325"/>
<dbReference type="AlphaFoldDB" id="D3PUH8"/>
<evidence type="ECO:0000256" key="1">
    <source>
        <dbReference type="SAM" id="Phobius"/>
    </source>
</evidence>
<dbReference type="InterPro" id="IPR007349">
    <property type="entry name" value="DUF418"/>
</dbReference>
<keyword evidence="1" id="KW-0472">Membrane</keyword>
<gene>
    <name evidence="4" type="ordered locus">Snas_3325</name>
</gene>
<accession>D3PUH8</accession>
<evidence type="ECO:0000313" key="5">
    <source>
        <dbReference type="Proteomes" id="UP000000844"/>
    </source>
</evidence>
<feature type="transmembrane region" description="Helical" evidence="1">
    <location>
        <begin position="92"/>
        <end position="113"/>
    </location>
</feature>
<dbReference type="HOGENOM" id="CLU_036065_1_0_11"/>
<sequence length="402" mass="43153">MTTLLRTDVDTASPARSTARIVGLDLARALAVFGMFYAHVGPVSEDDSGFGSWLMSLPHGRSSALFATLAGLALALLSGGATPRTGRSGRQALTRIVIRAACLLALGTALTAWGTSVDVILAYYGLYFLLALPFLRLSARSLFIAAGGFALLGPLVLHGLWYLGSDWVAAVDRVDPFAWWGNGVLWLLFFGTYPAVTWMAYVLAGMALGRLDLAATATRVRLAVAAVAAMLAGYGVSWLIGFLFPRLEAFAASSSSSMSSESSSEISDEALKYDFVPDSPSWLLVAESHSGTTFELVGNIGVATAVIVAAVTLLNRFRRARWWLAPAIAVGTMSLTAYVAHIAGVWFLLDINEYGFAISPWLLWGAFVVVTMLLALTWKRFFTRGPLEYLLHAATRVAARVR</sequence>
<dbReference type="KEGG" id="sna:Snas_3325"/>
<feature type="transmembrane region" description="Helical" evidence="1">
    <location>
        <begin position="220"/>
        <end position="244"/>
    </location>
</feature>
<dbReference type="InterPro" id="IPR012429">
    <property type="entry name" value="HGSNAT_cat"/>
</dbReference>
<feature type="transmembrane region" description="Helical" evidence="1">
    <location>
        <begin position="322"/>
        <end position="349"/>
    </location>
</feature>
<dbReference type="Pfam" id="PF04235">
    <property type="entry name" value="DUF418"/>
    <property type="match status" value="1"/>
</dbReference>
<feature type="domain" description="DUF418" evidence="2">
    <location>
        <begin position="286"/>
        <end position="396"/>
    </location>
</feature>
<dbReference type="Pfam" id="PF07786">
    <property type="entry name" value="HGSNAT_cat"/>
    <property type="match status" value="1"/>
</dbReference>
<keyword evidence="5" id="KW-1185">Reference proteome</keyword>
<evidence type="ECO:0000259" key="3">
    <source>
        <dbReference type="Pfam" id="PF07786"/>
    </source>
</evidence>
<evidence type="ECO:0000313" key="4">
    <source>
        <dbReference type="EMBL" id="ADD42991.1"/>
    </source>
</evidence>
<keyword evidence="1" id="KW-1133">Transmembrane helix</keyword>